<organism evidence="1 2">
    <name type="scientific">Streptomyces mirabilis</name>
    <dbReference type="NCBI Taxonomy" id="68239"/>
    <lineage>
        <taxon>Bacteria</taxon>
        <taxon>Bacillati</taxon>
        <taxon>Actinomycetota</taxon>
        <taxon>Actinomycetes</taxon>
        <taxon>Kitasatosporales</taxon>
        <taxon>Streptomycetaceae</taxon>
        <taxon>Streptomyces</taxon>
    </lineage>
</organism>
<gene>
    <name evidence="1" type="ORF">SAMN02787118_114104</name>
</gene>
<evidence type="ECO:0000313" key="1">
    <source>
        <dbReference type="EMBL" id="SFF97006.1"/>
    </source>
</evidence>
<evidence type="ECO:0000313" key="2">
    <source>
        <dbReference type="Proteomes" id="UP000181942"/>
    </source>
</evidence>
<sequence>MPAVSHLLGGMLSMEIPRTDASVRTFFGSPSHDDASCEGTAHSITATTMRPHNRCGVHTRTKAHSGFQSTTGTDGAPGGMLNGVTTWMAEGSDGPSSGSALWARMMIWQARRMS</sequence>
<protein>
    <submittedName>
        <fullName evidence="1">Uncharacterized protein</fullName>
    </submittedName>
</protein>
<proteinExistence type="predicted"/>
<reference evidence="1 2" key="1">
    <citation type="submission" date="2016-10" db="EMBL/GenBank/DDBJ databases">
        <authorList>
            <person name="de Groot N.N."/>
        </authorList>
    </citation>
    <scope>NUCLEOTIDE SEQUENCE [LARGE SCALE GENOMIC DNA]</scope>
    <source>
        <strain evidence="1 2">OK461</strain>
    </source>
</reference>
<dbReference type="Proteomes" id="UP000181942">
    <property type="component" value="Unassembled WGS sequence"/>
</dbReference>
<dbReference type="AlphaFoldDB" id="A0A1I2N668"/>
<dbReference type="EMBL" id="FONR01000014">
    <property type="protein sequence ID" value="SFF97006.1"/>
    <property type="molecule type" value="Genomic_DNA"/>
</dbReference>
<name>A0A1I2N668_9ACTN</name>
<accession>A0A1I2N668</accession>